<gene>
    <name evidence="1" type="ORF">PFFVO_02252</name>
</gene>
<evidence type="ECO:0000313" key="2">
    <source>
        <dbReference type="Proteomes" id="UP000030690"/>
    </source>
</evidence>
<name>A0A024V9H5_PLAFA</name>
<reference evidence="1 2" key="2">
    <citation type="submission" date="2013-02" db="EMBL/GenBank/DDBJ databases">
        <title>The Genome Sequence of Plasmodium falciparum Vietnam Oak-Knoll (FVO).</title>
        <authorList>
            <consortium name="The Broad Institute Genome Sequencing Platform"/>
            <consortium name="The Broad Institute Genome Sequencing Center for Infectious Disease"/>
            <person name="Neafsey D."/>
            <person name="Cheeseman I."/>
            <person name="Volkman S."/>
            <person name="Adams J."/>
            <person name="Walker B."/>
            <person name="Young S.K."/>
            <person name="Zeng Q."/>
            <person name="Gargeya S."/>
            <person name="Fitzgerald M."/>
            <person name="Haas B."/>
            <person name="Abouelleil A."/>
            <person name="Alvarado L."/>
            <person name="Arachchi H.M."/>
            <person name="Berlin A.M."/>
            <person name="Chapman S.B."/>
            <person name="Dewar J."/>
            <person name="Goldberg J."/>
            <person name="Griggs A."/>
            <person name="Gujja S."/>
            <person name="Hansen M."/>
            <person name="Howarth C."/>
            <person name="Imamovic A."/>
            <person name="Larimer J."/>
            <person name="McCowan C."/>
            <person name="Murphy C."/>
            <person name="Neiman D."/>
            <person name="Pearson M."/>
            <person name="Priest M."/>
            <person name="Roberts A."/>
            <person name="Saif S."/>
            <person name="Shea T."/>
            <person name="Sisk P."/>
            <person name="Sykes S."/>
            <person name="Wortman J."/>
            <person name="Nusbaum C."/>
            <person name="Birren B."/>
        </authorList>
    </citation>
    <scope>NUCLEOTIDE SEQUENCE [LARGE SCALE GENOMIC DNA]</scope>
    <source>
        <strain evidence="2">Vietnam Oak-Knoll (FVO)</strain>
    </source>
</reference>
<accession>A0A024V9H5</accession>
<dbReference type="EMBL" id="KI925076">
    <property type="protein sequence ID" value="ETW18860.1"/>
    <property type="molecule type" value="Genomic_DNA"/>
</dbReference>
<evidence type="ECO:0000313" key="1">
    <source>
        <dbReference type="EMBL" id="ETW18860.1"/>
    </source>
</evidence>
<dbReference type="AlphaFoldDB" id="A0A024V9H5"/>
<organism evidence="1 2">
    <name type="scientific">Plasmodium falciparum Vietnam Oak-Knoll</name>
    <name type="common">FVO</name>
    <dbReference type="NCBI Taxonomy" id="1036723"/>
    <lineage>
        <taxon>Eukaryota</taxon>
        <taxon>Sar</taxon>
        <taxon>Alveolata</taxon>
        <taxon>Apicomplexa</taxon>
        <taxon>Aconoidasida</taxon>
        <taxon>Haemosporida</taxon>
        <taxon>Plasmodiidae</taxon>
        <taxon>Plasmodium</taxon>
        <taxon>Plasmodium (Laverania)</taxon>
    </lineage>
</organism>
<sequence>MLLDTYNIVMHRTAYMECVSKYKKFIKKINHTIYDIEEKQNVIRKIHISNINELKKNNTFLEIERRVYI</sequence>
<reference evidence="1 2" key="1">
    <citation type="submission" date="2013-02" db="EMBL/GenBank/DDBJ databases">
        <title>The Genome Annotation of Plasmodium falciparum Vietnam Oak-Knoll (FVO).</title>
        <authorList>
            <consortium name="The Broad Institute Genome Sequencing Platform"/>
            <consortium name="The Broad Institute Genome Sequencing Center for Infectious Disease"/>
            <person name="Neafsey D."/>
            <person name="Hoffman S."/>
            <person name="Volkman S."/>
            <person name="Rosenthal P."/>
            <person name="Walker B."/>
            <person name="Young S.K."/>
            <person name="Zeng Q."/>
            <person name="Gargeya S."/>
            <person name="Fitzgerald M."/>
            <person name="Haas B."/>
            <person name="Abouelleil A."/>
            <person name="Allen A.W."/>
            <person name="Alvarado L."/>
            <person name="Arachchi H.M."/>
            <person name="Berlin A.M."/>
            <person name="Chapman S.B."/>
            <person name="Gainer-Dewar J."/>
            <person name="Goldberg J."/>
            <person name="Griggs A."/>
            <person name="Gujja S."/>
            <person name="Hansen M."/>
            <person name="Howarth C."/>
            <person name="Imamovic A."/>
            <person name="Ireland A."/>
            <person name="Larimer J."/>
            <person name="McCowan C."/>
            <person name="Murphy C."/>
            <person name="Pearson M."/>
            <person name="Poon T.W."/>
            <person name="Priest M."/>
            <person name="Roberts A."/>
            <person name="Saif S."/>
            <person name="Shea T."/>
            <person name="Sisk P."/>
            <person name="Sykes S."/>
            <person name="Wortman J."/>
            <person name="Nusbaum C."/>
            <person name="Birren B."/>
        </authorList>
    </citation>
    <scope>NUCLEOTIDE SEQUENCE [LARGE SCALE GENOMIC DNA]</scope>
    <source>
        <strain evidence="2">Vietnam Oak-Knoll (FVO)</strain>
    </source>
</reference>
<dbReference type="Proteomes" id="UP000030690">
    <property type="component" value="Unassembled WGS sequence"/>
</dbReference>
<protein>
    <submittedName>
        <fullName evidence="1">Uncharacterized protein</fullName>
    </submittedName>
</protein>
<proteinExistence type="predicted"/>